<sequence length="192" mass="20976">MTEREKLLRGEYYNSRDPELIELYHRAKEILREWSALSTRDGEMRFALLQSLFGSLGKGVWIEGPFYCDYGKHISIGENTFINTGAVLLDCNRIDIGKNVLLGPNVQIYTATHPLSASERIKSNPAPDEASYQTRALPVKIGDNTWIGGNVLVMPGVSIGKGVTVAAGSVVTKDIPDDVLAMGVPAKVVKSL</sequence>
<feature type="domain" description="Maltose/galactoside acetyltransferase" evidence="5">
    <location>
        <begin position="4"/>
        <end position="58"/>
    </location>
</feature>
<dbReference type="SMART" id="SM01266">
    <property type="entry name" value="Mac"/>
    <property type="match status" value="1"/>
</dbReference>
<reference evidence="6 7" key="1">
    <citation type="submission" date="2022-01" db="EMBL/GenBank/DDBJ databases">
        <title>Mariniradius saccharolyticus sp. nov., isolated from sediment of a river.</title>
        <authorList>
            <person name="Liu H."/>
        </authorList>
    </citation>
    <scope>NUCLEOTIDE SEQUENCE [LARGE SCALE GENOMIC DNA]</scope>
    <source>
        <strain evidence="6 7">RY-2</strain>
    </source>
</reference>
<dbReference type="EMBL" id="JAKEVZ010000007">
    <property type="protein sequence ID" value="MCF1751463.1"/>
    <property type="molecule type" value="Genomic_DNA"/>
</dbReference>
<accession>A0ABS9BX56</accession>
<evidence type="ECO:0000256" key="1">
    <source>
        <dbReference type="ARBA" id="ARBA00007274"/>
    </source>
</evidence>
<evidence type="ECO:0000259" key="5">
    <source>
        <dbReference type="SMART" id="SM01266"/>
    </source>
</evidence>
<evidence type="ECO:0000313" key="6">
    <source>
        <dbReference type="EMBL" id="MCF1751463.1"/>
    </source>
</evidence>
<keyword evidence="3" id="KW-0677">Repeat</keyword>
<evidence type="ECO:0000256" key="2">
    <source>
        <dbReference type="ARBA" id="ARBA00022679"/>
    </source>
</evidence>
<organism evidence="6 7">
    <name type="scientific">Mariniradius sediminis</name>
    <dbReference type="NCBI Taxonomy" id="2909237"/>
    <lineage>
        <taxon>Bacteria</taxon>
        <taxon>Pseudomonadati</taxon>
        <taxon>Bacteroidota</taxon>
        <taxon>Cytophagia</taxon>
        <taxon>Cytophagales</taxon>
        <taxon>Cyclobacteriaceae</taxon>
        <taxon>Mariniradius</taxon>
    </lineage>
</organism>
<keyword evidence="4" id="KW-0012">Acyltransferase</keyword>
<keyword evidence="2" id="KW-0808">Transferase</keyword>
<dbReference type="Pfam" id="PF00132">
    <property type="entry name" value="Hexapep"/>
    <property type="match status" value="1"/>
</dbReference>
<dbReference type="PANTHER" id="PTHR23416">
    <property type="entry name" value="SIALIC ACID SYNTHASE-RELATED"/>
    <property type="match status" value="1"/>
</dbReference>
<dbReference type="InterPro" id="IPR011004">
    <property type="entry name" value="Trimer_LpxA-like_sf"/>
</dbReference>
<dbReference type="InterPro" id="IPR024688">
    <property type="entry name" value="Mac_dom"/>
</dbReference>
<evidence type="ECO:0000256" key="4">
    <source>
        <dbReference type="ARBA" id="ARBA00023315"/>
    </source>
</evidence>
<proteinExistence type="inferred from homology"/>
<dbReference type="InterPro" id="IPR018357">
    <property type="entry name" value="Hexapep_transf_CS"/>
</dbReference>
<dbReference type="Gene3D" id="2.160.10.10">
    <property type="entry name" value="Hexapeptide repeat proteins"/>
    <property type="match status" value="1"/>
</dbReference>
<dbReference type="Pfam" id="PF12464">
    <property type="entry name" value="Mac"/>
    <property type="match status" value="1"/>
</dbReference>
<evidence type="ECO:0000256" key="3">
    <source>
        <dbReference type="ARBA" id="ARBA00022737"/>
    </source>
</evidence>
<dbReference type="Proteomes" id="UP001201449">
    <property type="component" value="Unassembled WGS sequence"/>
</dbReference>
<dbReference type="SUPFAM" id="SSF51161">
    <property type="entry name" value="Trimeric LpxA-like enzymes"/>
    <property type="match status" value="1"/>
</dbReference>
<comment type="caution">
    <text evidence="6">The sequence shown here is derived from an EMBL/GenBank/DDBJ whole genome shotgun (WGS) entry which is preliminary data.</text>
</comment>
<dbReference type="PROSITE" id="PS00101">
    <property type="entry name" value="HEXAPEP_TRANSFERASES"/>
    <property type="match status" value="1"/>
</dbReference>
<keyword evidence="7" id="KW-1185">Reference proteome</keyword>
<protein>
    <submittedName>
        <fullName evidence="6">Sugar O-acetyltransferase</fullName>
    </submittedName>
</protein>
<dbReference type="PANTHER" id="PTHR23416:SF23">
    <property type="entry name" value="ACETYLTRANSFERASE C18B11.09C-RELATED"/>
    <property type="match status" value="1"/>
</dbReference>
<comment type="similarity">
    <text evidence="1">Belongs to the transferase hexapeptide repeat family.</text>
</comment>
<name>A0ABS9BX56_9BACT</name>
<dbReference type="InterPro" id="IPR001451">
    <property type="entry name" value="Hexapep"/>
</dbReference>
<dbReference type="RefSeq" id="WP_234861451.1">
    <property type="nucleotide sequence ID" value="NZ_JAKEVZ010000007.1"/>
</dbReference>
<evidence type="ECO:0000313" key="7">
    <source>
        <dbReference type="Proteomes" id="UP001201449"/>
    </source>
</evidence>
<dbReference type="InterPro" id="IPR051159">
    <property type="entry name" value="Hexapeptide_acetyltransf"/>
</dbReference>
<dbReference type="CDD" id="cd03357">
    <property type="entry name" value="LbH_MAT_GAT"/>
    <property type="match status" value="1"/>
</dbReference>
<gene>
    <name evidence="6" type="ORF">L0U89_10315</name>
</gene>